<proteinExistence type="predicted"/>
<organism evidence="3 4">
    <name type="scientific">Dankookia rubra</name>
    <dbReference type="NCBI Taxonomy" id="1442381"/>
    <lineage>
        <taxon>Bacteria</taxon>
        <taxon>Pseudomonadati</taxon>
        <taxon>Pseudomonadota</taxon>
        <taxon>Alphaproteobacteria</taxon>
        <taxon>Acetobacterales</taxon>
        <taxon>Roseomonadaceae</taxon>
        <taxon>Dankookia</taxon>
    </lineage>
</organism>
<evidence type="ECO:0000313" key="3">
    <source>
        <dbReference type="EMBL" id="TDH58268.1"/>
    </source>
</evidence>
<feature type="region of interest" description="Disordered" evidence="2">
    <location>
        <begin position="374"/>
        <end position="401"/>
    </location>
</feature>
<evidence type="ECO:0000313" key="4">
    <source>
        <dbReference type="Proteomes" id="UP000295096"/>
    </source>
</evidence>
<name>A0A4R5Q748_9PROT</name>
<protein>
    <submittedName>
        <fullName evidence="3">Uncharacterized protein</fullName>
    </submittedName>
</protein>
<gene>
    <name evidence="3" type="ORF">E2C06_33515</name>
</gene>
<evidence type="ECO:0000256" key="2">
    <source>
        <dbReference type="SAM" id="MobiDB-lite"/>
    </source>
</evidence>
<comment type="caution">
    <text evidence="3">The sequence shown here is derived from an EMBL/GenBank/DDBJ whole genome shotgun (WGS) entry which is preliminary data.</text>
</comment>
<reference evidence="3 4" key="1">
    <citation type="journal article" date="2016" name="J. Microbiol.">
        <title>Dankookia rubra gen. nov., sp. nov., an alphaproteobacterium isolated from sediment of a shallow stream.</title>
        <authorList>
            <person name="Kim W.H."/>
            <person name="Kim D.H."/>
            <person name="Kang K."/>
            <person name="Ahn T.Y."/>
        </authorList>
    </citation>
    <scope>NUCLEOTIDE SEQUENCE [LARGE SCALE GENOMIC DNA]</scope>
    <source>
        <strain evidence="3 4">JCM30602</strain>
    </source>
</reference>
<dbReference type="Proteomes" id="UP000295096">
    <property type="component" value="Unassembled WGS sequence"/>
</dbReference>
<feature type="region of interest" description="Disordered" evidence="2">
    <location>
        <begin position="299"/>
        <end position="361"/>
    </location>
</feature>
<feature type="compositionally biased region" description="Basic and acidic residues" evidence="2">
    <location>
        <begin position="329"/>
        <end position="352"/>
    </location>
</feature>
<feature type="region of interest" description="Disordered" evidence="2">
    <location>
        <begin position="438"/>
        <end position="561"/>
    </location>
</feature>
<feature type="coiled-coil region" evidence="1">
    <location>
        <begin position="665"/>
        <end position="731"/>
    </location>
</feature>
<feature type="compositionally biased region" description="Pro residues" evidence="2">
    <location>
        <begin position="450"/>
        <end position="464"/>
    </location>
</feature>
<dbReference type="EMBL" id="SMSJ01000137">
    <property type="protein sequence ID" value="TDH58268.1"/>
    <property type="molecule type" value="Genomic_DNA"/>
</dbReference>
<feature type="region of interest" description="Disordered" evidence="2">
    <location>
        <begin position="575"/>
        <end position="594"/>
    </location>
</feature>
<accession>A0A4R5Q748</accession>
<feature type="compositionally biased region" description="Pro residues" evidence="2">
    <location>
        <begin position="384"/>
        <end position="398"/>
    </location>
</feature>
<feature type="compositionally biased region" description="Pro residues" evidence="2">
    <location>
        <begin position="537"/>
        <end position="549"/>
    </location>
</feature>
<keyword evidence="4" id="KW-1185">Reference proteome</keyword>
<feature type="non-terminal residue" evidence="3">
    <location>
        <position position="778"/>
    </location>
</feature>
<sequence>MISGANSGRGGPALGKHLAKAAKNESIRVLPARHLGSESIRDQIEELTDRAAHASSARTIYHVHIDPPFGWDDRDEVYEDFLERFEREFGLEDHARAGVEHVKTGEAGQRHHRHYAWDLARDDGSVIRLSHDYARRERCAVETAHRFGMPCPPLAHAKSVHAALRKMGATDVAAFVQASGELERDRRAASTTPRERLIEERTGVPLAEVRAAAYQAWQSSDNGAALKAALAERGLILAQGTKAAVVIDRAGTTHRLTGVVSGGAKLAGATVKAAEVHSRLAGLDLPIYTEAKARIRDAVPAQPATKAPDVTLLTPRQERAAARAAARTAARESGRQGRDTSRAKTQEAREAAELDAMVFPTPDEIAEAARRLEQERTPAAEPVAPQPPPPPQPAPQPRPAIEAIGAQGNPMVVEPPPLGSDFSAPVSEAIRLLHPHAVGHQPQPAAAPARPAPAQPQPAQPQQPRPQAARTGDKGDSKGSAGQSGKGAAGAVAPPRPRRPVAQPKPVQPAPEPQTAGLWARLTDWARGKQRSAKPPASAPRPQPQPAPTATPNNNLDPLALWDSRAARTMEFGHGRAPMPTWEAAPRTKEPPSHVPEASILLMRRPGPPAEEDYARRRWTQKLRNAGHANPAAAAAELVALRRGTAARAYNAATPTNFADPATRAEQLRQLRERAAKVREELRAADAMPTTVKAVDQLWLEHCRRHHADVIAKTERDIDSARQYRADAERSGDDKGVRRWDSALSILANEQHRFLCSLRAKDGGAEWRAIYADAAAAP</sequence>
<dbReference type="AlphaFoldDB" id="A0A4R5Q748"/>
<keyword evidence="1" id="KW-0175">Coiled coil</keyword>
<evidence type="ECO:0000256" key="1">
    <source>
        <dbReference type="SAM" id="Coils"/>
    </source>
</evidence>